<dbReference type="PROSITE" id="PS51186">
    <property type="entry name" value="GNAT"/>
    <property type="match status" value="1"/>
</dbReference>
<sequence length="351" mass="39208">MIEVRTFEGDAAEASWFINRVWQSSYGKSAPLPVWDSRVMDWRLFQDGHAPRDYLLAAYDKGTLVGTLFAEPARIRLGTEEVAGTHGSRATVACSHRGEGIGGKLARELWNRHRERGARVSLGCVTTDAKQTGFWKGAWNKHRVNGLGFWVYVFDARALARGAFTGTQRNVLTCARPFLRHGFREADTHGVRPYHPNDLPRCMTLVRRMLEPVNLGFTYTSERLAHQLQYRDVPRTFVLEQEGEVRGFVNTHSLELTGQGTHTVLSEVVDLVAFDDSVSSHDRQRLLQCAMQDMERRGVACAGMLRSPSLPASGMLRAGWWPLPGGAKQTCLLPGANLHLPATPNVFTHLC</sequence>
<evidence type="ECO:0000259" key="1">
    <source>
        <dbReference type="PROSITE" id="PS51186"/>
    </source>
</evidence>
<dbReference type="SUPFAM" id="SSF55729">
    <property type="entry name" value="Acyl-CoA N-acyltransferases (Nat)"/>
    <property type="match status" value="2"/>
</dbReference>
<evidence type="ECO:0000313" key="3">
    <source>
        <dbReference type="Proteomes" id="UP001516472"/>
    </source>
</evidence>
<dbReference type="EMBL" id="JAAIYO010000007">
    <property type="protein sequence ID" value="MBE4751238.1"/>
    <property type="molecule type" value="Genomic_DNA"/>
</dbReference>
<feature type="domain" description="N-acetyltransferase" evidence="1">
    <location>
        <begin position="2"/>
        <end position="211"/>
    </location>
</feature>
<dbReference type="CDD" id="cd04301">
    <property type="entry name" value="NAT_SF"/>
    <property type="match status" value="1"/>
</dbReference>
<dbReference type="RefSeq" id="WP_193428433.1">
    <property type="nucleotide sequence ID" value="NZ_CBCSIP010000033.1"/>
</dbReference>
<gene>
    <name evidence="2" type="ORF">G4177_23975</name>
</gene>
<reference evidence="2 3" key="1">
    <citation type="submission" date="2020-02" db="EMBL/GenBank/DDBJ databases">
        <authorList>
            <person name="Babadi Z.K."/>
            <person name="Risdian C."/>
            <person name="Ebrahimipour G.H."/>
            <person name="Wink J."/>
        </authorList>
    </citation>
    <scope>NUCLEOTIDE SEQUENCE [LARGE SCALE GENOMIC DNA]</scope>
    <source>
        <strain evidence="2 3">ZKHCc1 1396</strain>
    </source>
</reference>
<name>A0ABR9PTI0_9BACT</name>
<dbReference type="InterPro" id="IPR000182">
    <property type="entry name" value="GNAT_dom"/>
</dbReference>
<protein>
    <submittedName>
        <fullName evidence="2">GNAT family N-acetyltransferase</fullName>
    </submittedName>
</protein>
<dbReference type="Pfam" id="PF13527">
    <property type="entry name" value="Acetyltransf_9"/>
    <property type="match status" value="1"/>
</dbReference>
<proteinExistence type="predicted"/>
<evidence type="ECO:0000313" key="2">
    <source>
        <dbReference type="EMBL" id="MBE4751238.1"/>
    </source>
</evidence>
<comment type="caution">
    <text evidence="2">The sequence shown here is derived from an EMBL/GenBank/DDBJ whole genome shotgun (WGS) entry which is preliminary data.</text>
</comment>
<keyword evidence="3" id="KW-1185">Reference proteome</keyword>
<organism evidence="2 3">
    <name type="scientific">Corallococcus soli</name>
    <dbReference type="NCBI Taxonomy" id="2710757"/>
    <lineage>
        <taxon>Bacteria</taxon>
        <taxon>Pseudomonadati</taxon>
        <taxon>Myxococcota</taxon>
        <taxon>Myxococcia</taxon>
        <taxon>Myxococcales</taxon>
        <taxon>Cystobacterineae</taxon>
        <taxon>Myxococcaceae</taxon>
        <taxon>Corallococcus</taxon>
    </lineage>
</organism>
<accession>A0ABR9PTI0</accession>
<dbReference type="Gene3D" id="3.40.630.170">
    <property type="match status" value="1"/>
</dbReference>
<dbReference type="InterPro" id="IPR016181">
    <property type="entry name" value="Acyl_CoA_acyltransferase"/>
</dbReference>
<dbReference type="Proteomes" id="UP001516472">
    <property type="component" value="Unassembled WGS sequence"/>
</dbReference>